<dbReference type="PROSITE" id="PS50176">
    <property type="entry name" value="ARM_REPEAT"/>
    <property type="match status" value="6"/>
</dbReference>
<dbReference type="Proteomes" id="UP000037460">
    <property type="component" value="Unassembled WGS sequence"/>
</dbReference>
<reference evidence="3" key="1">
    <citation type="journal article" date="2015" name="PLoS Genet.">
        <title>Genome Sequence and Transcriptome Analyses of Chrysochromulina tobin: Metabolic Tools for Enhanced Algal Fitness in the Prominent Order Prymnesiales (Haptophyceae).</title>
        <authorList>
            <person name="Hovde B.T."/>
            <person name="Deodato C.R."/>
            <person name="Hunsperger H.M."/>
            <person name="Ryken S.A."/>
            <person name="Yost W."/>
            <person name="Jha R.K."/>
            <person name="Patterson J."/>
            <person name="Monnat R.J. Jr."/>
            <person name="Barlow S.B."/>
            <person name="Starkenburg S.R."/>
            <person name="Cattolico R.A."/>
        </authorList>
    </citation>
    <scope>NUCLEOTIDE SEQUENCE</scope>
    <source>
        <strain evidence="3">CCMP291</strain>
    </source>
</reference>
<name>A0A0M0JKU2_9EUKA</name>
<accession>A0A0M0JKU2</accession>
<evidence type="ECO:0000313" key="3">
    <source>
        <dbReference type="Proteomes" id="UP000037460"/>
    </source>
</evidence>
<dbReference type="PANTHER" id="PTHR23315:SF7">
    <property type="entry name" value="U-BOX DOMAIN-CONTAINING PROTEIN 4"/>
    <property type="match status" value="1"/>
</dbReference>
<feature type="repeat" description="ARM" evidence="1">
    <location>
        <begin position="234"/>
        <end position="276"/>
    </location>
</feature>
<dbReference type="EMBL" id="JWZX01002747">
    <property type="protein sequence ID" value="KOO27194.1"/>
    <property type="molecule type" value="Genomic_DNA"/>
</dbReference>
<feature type="repeat" description="ARM" evidence="1">
    <location>
        <begin position="110"/>
        <end position="152"/>
    </location>
</feature>
<evidence type="ECO:0000313" key="2">
    <source>
        <dbReference type="EMBL" id="KOO27194.1"/>
    </source>
</evidence>
<organism evidence="2 3">
    <name type="scientific">Chrysochromulina tobinii</name>
    <dbReference type="NCBI Taxonomy" id="1460289"/>
    <lineage>
        <taxon>Eukaryota</taxon>
        <taxon>Haptista</taxon>
        <taxon>Haptophyta</taxon>
        <taxon>Prymnesiophyceae</taxon>
        <taxon>Prymnesiales</taxon>
        <taxon>Chrysochromulinaceae</taxon>
        <taxon>Chrysochromulina</taxon>
    </lineage>
</organism>
<dbReference type="InterPro" id="IPR016024">
    <property type="entry name" value="ARM-type_fold"/>
</dbReference>
<dbReference type="SUPFAM" id="SSF48371">
    <property type="entry name" value="ARM repeat"/>
    <property type="match status" value="2"/>
</dbReference>
<feature type="repeat" description="ARM" evidence="1">
    <location>
        <begin position="524"/>
        <end position="566"/>
    </location>
</feature>
<proteinExistence type="predicted"/>
<dbReference type="Pfam" id="PF00514">
    <property type="entry name" value="Arm"/>
    <property type="match status" value="2"/>
</dbReference>
<gene>
    <name evidence="2" type="ORF">Ctob_002793</name>
</gene>
<sequence>MVRRGAGRITAQDITRMGGEGGVPTVVAMLVKTATTGDQEARESAAVALCSLAGQNHFEHCQVVYEAGAVGPLVSILATGTSKAQGAAAGALHALCTDKPEIQSAIVAAGAIVPLVKLLKSGGSKVQEAAASALAALNAEPSYQKPMLAAGCIQPLVAMLINSSAAAQAFASQALANAAQYDAVEGQAAIVKAGAIPLLLQLLSVGKAQTPAADAIAHLCERNREIQLRVAQAGGIAPLLMLLNLRSKDSQVAAAAALAELARDNVETQTLIAKAGGIGPLQALLSSRYPMVQSKGSAALGELARNNKEIQDAISRMGGLKLLVQLLDTEKNPDADVQAHVAHAMMEITCGNPANQKAVVQMGGVLHLSSLMKLSQSGPVKAEVAGALWSLSEATDIKVAIADASTIGPLVMLLGMGHAFSSKRAAAALGSLGRDNEANQIQVTQMLIELLSTGSEAAQQRAAQALWSLVKENPSAHDAIARAGDPAALVELLIKGIPDAQDYALWSLSLSISPACQAVVAQSGGVAKLIDKLADLRVEIQQQAADALSKLALNNEETRAAITKQGGVLPLINLIRPDRRPPSPEVVLENAAKALADLAIDPGARDKIVSAGGIPPLVVLLQERRVPLDGDLSVP</sequence>
<feature type="repeat" description="ARM" evidence="1">
    <location>
        <begin position="318"/>
        <end position="363"/>
    </location>
</feature>
<dbReference type="InterPro" id="IPR011989">
    <property type="entry name" value="ARM-like"/>
</dbReference>
<protein>
    <submittedName>
        <fullName evidence="2">Protein arabidillo 1-like protein</fullName>
    </submittedName>
</protein>
<dbReference type="PANTHER" id="PTHR23315">
    <property type="entry name" value="U BOX DOMAIN-CONTAINING"/>
    <property type="match status" value="1"/>
</dbReference>
<feature type="repeat" description="ARM" evidence="1">
    <location>
        <begin position="68"/>
        <end position="110"/>
    </location>
</feature>
<keyword evidence="3" id="KW-1185">Reference proteome</keyword>
<dbReference type="AlphaFoldDB" id="A0A0M0JKU2"/>
<dbReference type="InterPro" id="IPR000225">
    <property type="entry name" value="Armadillo"/>
</dbReference>
<dbReference type="OrthoDB" id="1683831at2759"/>
<evidence type="ECO:0000256" key="1">
    <source>
        <dbReference type="PROSITE-ProRule" id="PRU00259"/>
    </source>
</evidence>
<dbReference type="SMART" id="SM00185">
    <property type="entry name" value="ARM"/>
    <property type="match status" value="13"/>
</dbReference>
<comment type="caution">
    <text evidence="2">The sequence shown here is derived from an EMBL/GenBank/DDBJ whole genome shotgun (WGS) entry which is preliminary data.</text>
</comment>
<feature type="repeat" description="ARM" evidence="1">
    <location>
        <begin position="566"/>
        <end position="613"/>
    </location>
</feature>
<dbReference type="Gene3D" id="1.25.10.10">
    <property type="entry name" value="Leucine-rich Repeat Variant"/>
    <property type="match status" value="5"/>
</dbReference>